<evidence type="ECO:0000259" key="10">
    <source>
        <dbReference type="PROSITE" id="PS50110"/>
    </source>
</evidence>
<dbReference type="InterPro" id="IPR036097">
    <property type="entry name" value="HisK_dim/P_sf"/>
</dbReference>
<keyword evidence="3 5" id="KW-0597">Phosphoprotein</keyword>
<dbReference type="InterPro" id="IPR001789">
    <property type="entry name" value="Sig_transdc_resp-reg_receiver"/>
</dbReference>
<dbReference type="Gene3D" id="3.30.450.20">
    <property type="entry name" value="PAS domain"/>
    <property type="match status" value="2"/>
</dbReference>
<dbReference type="SUPFAM" id="SSF52172">
    <property type="entry name" value="CheY-like"/>
    <property type="match status" value="2"/>
</dbReference>
<protein>
    <recommendedName>
        <fullName evidence="2">histidine kinase</fullName>
        <ecNumber evidence="2">2.7.13.3</ecNumber>
    </recommendedName>
</protein>
<dbReference type="Pfam" id="PF02518">
    <property type="entry name" value="HATPase_c"/>
    <property type="match status" value="1"/>
</dbReference>
<dbReference type="EMBL" id="JAGINP010000013">
    <property type="protein sequence ID" value="MBP2294024.1"/>
    <property type="molecule type" value="Genomic_DNA"/>
</dbReference>
<dbReference type="SMART" id="SM00388">
    <property type="entry name" value="HisKA"/>
    <property type="match status" value="1"/>
</dbReference>
<proteinExistence type="predicted"/>
<dbReference type="SUPFAM" id="SSF55785">
    <property type="entry name" value="PYP-like sensor domain (PAS domain)"/>
    <property type="match status" value="2"/>
</dbReference>
<dbReference type="Gene3D" id="1.10.287.130">
    <property type="match status" value="1"/>
</dbReference>
<evidence type="ECO:0000313" key="11">
    <source>
        <dbReference type="EMBL" id="MBP2294024.1"/>
    </source>
</evidence>
<feature type="coiled-coil region" evidence="6">
    <location>
        <begin position="60"/>
        <end position="92"/>
    </location>
</feature>
<dbReference type="Pfam" id="PF00072">
    <property type="entry name" value="Response_reg"/>
    <property type="match status" value="1"/>
</dbReference>
<dbReference type="SUPFAM" id="SSF47226">
    <property type="entry name" value="Histidine-containing phosphotransfer domain, HPT domain"/>
    <property type="match status" value="1"/>
</dbReference>
<dbReference type="InterPro" id="IPR035965">
    <property type="entry name" value="PAS-like_dom_sf"/>
</dbReference>
<evidence type="ECO:0000256" key="5">
    <source>
        <dbReference type="PROSITE-ProRule" id="PRU00169"/>
    </source>
</evidence>
<dbReference type="Gene3D" id="3.40.50.2300">
    <property type="match status" value="1"/>
</dbReference>
<feature type="modified residue" description="4-aspartylphosphate" evidence="5">
    <location>
        <position position="788"/>
    </location>
</feature>
<dbReference type="SMART" id="SM00448">
    <property type="entry name" value="REC"/>
    <property type="match status" value="1"/>
</dbReference>
<dbReference type="InterPro" id="IPR004358">
    <property type="entry name" value="Sig_transdc_His_kin-like_C"/>
</dbReference>
<feature type="compositionally biased region" description="Low complexity" evidence="7">
    <location>
        <begin position="708"/>
        <end position="725"/>
    </location>
</feature>
<feature type="compositionally biased region" description="Pro residues" evidence="7">
    <location>
        <begin position="869"/>
        <end position="884"/>
    </location>
</feature>
<comment type="catalytic activity">
    <reaction evidence="1">
        <text>ATP + protein L-histidine = ADP + protein N-phospho-L-histidine.</text>
        <dbReference type="EC" id="2.7.13.3"/>
    </reaction>
</comment>
<feature type="domain" description="Response regulatory" evidence="10">
    <location>
        <begin position="739"/>
        <end position="856"/>
    </location>
</feature>
<dbReference type="Pfam" id="PF12860">
    <property type="entry name" value="PAS_7"/>
    <property type="match status" value="2"/>
</dbReference>
<dbReference type="PRINTS" id="PR00344">
    <property type="entry name" value="BCTRLSENSOR"/>
</dbReference>
<dbReference type="CDD" id="cd16922">
    <property type="entry name" value="HATPase_EvgS-ArcB-TorS-like"/>
    <property type="match status" value="1"/>
</dbReference>
<dbReference type="Pfam" id="PF00512">
    <property type="entry name" value="HisKA"/>
    <property type="match status" value="1"/>
</dbReference>
<evidence type="ECO:0000256" key="3">
    <source>
        <dbReference type="ARBA" id="ARBA00022553"/>
    </source>
</evidence>
<comment type="caution">
    <text evidence="11">The sequence shown here is derived from an EMBL/GenBank/DDBJ whole genome shotgun (WGS) entry which is preliminary data.</text>
</comment>
<reference evidence="11 12" key="1">
    <citation type="submission" date="2021-03" db="EMBL/GenBank/DDBJ databases">
        <title>Genomic Encyclopedia of Type Strains, Phase III (KMG-III): the genomes of soil and plant-associated and newly described type strains.</title>
        <authorList>
            <person name="Whitman W."/>
        </authorList>
    </citation>
    <scope>NUCLEOTIDE SEQUENCE [LARGE SCALE GENOMIC DNA]</scope>
    <source>
        <strain evidence="11 12">IMMIB AFH-6</strain>
    </source>
</reference>
<keyword evidence="4" id="KW-0902">Two-component regulatory system</keyword>
<dbReference type="RefSeq" id="WP_209767969.1">
    <property type="nucleotide sequence ID" value="NZ_JAGINP010000013.1"/>
</dbReference>
<dbReference type="CDD" id="cd00082">
    <property type="entry name" value="HisKA"/>
    <property type="match status" value="1"/>
</dbReference>
<dbReference type="InterPro" id="IPR036890">
    <property type="entry name" value="HATPase_C_sf"/>
</dbReference>
<feature type="transmembrane region" description="Helical" evidence="8">
    <location>
        <begin position="41"/>
        <end position="59"/>
    </location>
</feature>
<dbReference type="Proteomes" id="UP000781958">
    <property type="component" value="Unassembled WGS sequence"/>
</dbReference>
<evidence type="ECO:0000256" key="6">
    <source>
        <dbReference type="SAM" id="Coils"/>
    </source>
</evidence>
<dbReference type="PROSITE" id="PS50110">
    <property type="entry name" value="RESPONSE_REGULATORY"/>
    <property type="match status" value="1"/>
</dbReference>
<dbReference type="PANTHER" id="PTHR45339:SF5">
    <property type="entry name" value="HISTIDINE KINASE"/>
    <property type="match status" value="1"/>
</dbReference>
<feature type="domain" description="Histidine kinase" evidence="9">
    <location>
        <begin position="353"/>
        <end position="590"/>
    </location>
</feature>
<evidence type="ECO:0000256" key="8">
    <source>
        <dbReference type="SAM" id="Phobius"/>
    </source>
</evidence>
<dbReference type="InterPro" id="IPR011006">
    <property type="entry name" value="CheY-like_superfamily"/>
</dbReference>
<gene>
    <name evidence="11" type="ORF">J2851_003809</name>
</gene>
<dbReference type="SUPFAM" id="SSF47384">
    <property type="entry name" value="Homodimeric domain of signal transducing histidine kinase"/>
    <property type="match status" value="1"/>
</dbReference>
<sequence length="1000" mass="107126">MPLHHRPRRWSGLTLVAVLLLLATALHTVKHALDHNSGDMLWSLIGITLAGLVMSLALLREGLSTDRARAEAEAAEARAVEAHRRLTEAIEAIDEGFALFDADDRLVQCNARYRKICAPFGPVEPGVRFEDLIRRGVALGHFPESGDGADRWIAARLDHHRNPGGPMLQPMGDGRWFKIDERRTSDGGYVGLRTDITELKRREEELALKSDLLEATLAAMTQGLVVWSADGHFLACNKRLLSILELPESLMRPGLTLQDWAHHLAERGEFGSGDPDELTAQRLALMEPAASNRSERVRPNGRVLEITAGRMRDRSVLMTYTDITEHRRAEAQLRLAKEEAERASRAKSGFLRTISHEIRTPMNGVLGMLGLLLDGRLGEEQRRYAQTARESAEALLALLNDLLDISKMEAGRLTLDQTPFTLVDVVESVVELQAARAHAKGIDLACCVPAGLPERLIGDCGRLRQVLLNLVGNAVKFTDRGGATVTVSLAEGTAPKAGDTVRLRFEVADSGIGVPDGARGDLFTEFAEIHPGLARRDGGAGLGLAISKRLVEMMGGAIGCDSATEGATEGTEAAAAEGGSRFWFTLPLRVDGAVTGTGGALAGRRVLLLEPNPLTRRALARQIHSWGAEVHAPQDSDELPSGSDVALVSGVTDPALEELLARLRAAGARRIVRMAVPQRGDVALADTGPGLDAVLAKPVRQARLLEALGGPAPRPAPGAEAAEAPTDASPGQGSGQGRRILLVEDSPTNQMVAALMLRGAGYRVDIAGNGIEAIEAVTAARYDLILMDISMPEMDGLMATQILRGMPPPTGTVPIVAMTADAMDSDRDRCLAAGMDDHVAKPVDRTRLLGTVARWLADGEAPARDAPAQDPPAQDPPKAAPPAPDSEALDAEVLNQLMRDLNPEILADVIREFVEETLARAERIAGTWNDLGILAREAHTLKSTASTFGARALSAAARALEAACRNNAVGEVESLCRDIPRLTREAVEAYRIRGYLSPSG</sequence>
<evidence type="ECO:0000259" key="9">
    <source>
        <dbReference type="PROSITE" id="PS50109"/>
    </source>
</evidence>
<dbReference type="InterPro" id="IPR005467">
    <property type="entry name" value="His_kinase_dom"/>
</dbReference>
<dbReference type="PANTHER" id="PTHR45339">
    <property type="entry name" value="HYBRID SIGNAL TRANSDUCTION HISTIDINE KINASE J"/>
    <property type="match status" value="1"/>
</dbReference>
<evidence type="ECO:0000256" key="2">
    <source>
        <dbReference type="ARBA" id="ARBA00012438"/>
    </source>
</evidence>
<dbReference type="InterPro" id="IPR003661">
    <property type="entry name" value="HisK_dim/P_dom"/>
</dbReference>
<dbReference type="Gene3D" id="3.30.565.10">
    <property type="entry name" value="Histidine kinase-like ATPase, C-terminal domain"/>
    <property type="match status" value="1"/>
</dbReference>
<feature type="region of interest" description="Disordered" evidence="7">
    <location>
        <begin position="708"/>
        <end position="737"/>
    </location>
</feature>
<evidence type="ECO:0000256" key="1">
    <source>
        <dbReference type="ARBA" id="ARBA00000085"/>
    </source>
</evidence>
<name>A0ABS4SN95_9PROT</name>
<dbReference type="SMART" id="SM00387">
    <property type="entry name" value="HATPase_c"/>
    <property type="match status" value="1"/>
</dbReference>
<keyword evidence="8" id="KW-0812">Transmembrane</keyword>
<feature type="region of interest" description="Disordered" evidence="7">
    <location>
        <begin position="862"/>
        <end position="886"/>
    </location>
</feature>
<evidence type="ECO:0000256" key="7">
    <source>
        <dbReference type="SAM" id="MobiDB-lite"/>
    </source>
</evidence>
<dbReference type="EC" id="2.7.13.3" evidence="2"/>
<evidence type="ECO:0000256" key="4">
    <source>
        <dbReference type="ARBA" id="ARBA00023012"/>
    </source>
</evidence>
<accession>A0ABS4SN95</accession>
<keyword evidence="8" id="KW-0472">Membrane</keyword>
<dbReference type="CDD" id="cd17546">
    <property type="entry name" value="REC_hyHK_CKI1_RcsC-like"/>
    <property type="match status" value="1"/>
</dbReference>
<dbReference type="PROSITE" id="PS50109">
    <property type="entry name" value="HIS_KIN"/>
    <property type="match status" value="1"/>
</dbReference>
<dbReference type="Gene3D" id="1.20.120.160">
    <property type="entry name" value="HPT domain"/>
    <property type="match status" value="1"/>
</dbReference>
<evidence type="ECO:0000313" key="12">
    <source>
        <dbReference type="Proteomes" id="UP000781958"/>
    </source>
</evidence>
<dbReference type="Pfam" id="PF01627">
    <property type="entry name" value="Hpt"/>
    <property type="match status" value="1"/>
</dbReference>
<dbReference type="InterPro" id="IPR036641">
    <property type="entry name" value="HPT_dom_sf"/>
</dbReference>
<dbReference type="InterPro" id="IPR008207">
    <property type="entry name" value="Sig_transdc_His_kin_Hpt_dom"/>
</dbReference>
<keyword evidence="8" id="KW-1133">Transmembrane helix</keyword>
<organism evidence="11 12">
    <name type="scientific">Azospirillum rugosum</name>
    <dbReference type="NCBI Taxonomy" id="416170"/>
    <lineage>
        <taxon>Bacteria</taxon>
        <taxon>Pseudomonadati</taxon>
        <taxon>Pseudomonadota</taxon>
        <taxon>Alphaproteobacteria</taxon>
        <taxon>Rhodospirillales</taxon>
        <taxon>Azospirillaceae</taxon>
        <taxon>Azospirillum</taxon>
    </lineage>
</organism>
<keyword evidence="6" id="KW-0175">Coiled coil</keyword>
<dbReference type="InterPro" id="IPR003594">
    <property type="entry name" value="HATPase_dom"/>
</dbReference>
<keyword evidence="12" id="KW-1185">Reference proteome</keyword>
<dbReference type="SUPFAM" id="SSF55874">
    <property type="entry name" value="ATPase domain of HSP90 chaperone/DNA topoisomerase II/histidine kinase"/>
    <property type="match status" value="1"/>
</dbReference>